<dbReference type="GO" id="GO:0055085">
    <property type="term" value="P:transmembrane transport"/>
    <property type="evidence" value="ECO:0007669"/>
    <property type="project" value="InterPro"/>
</dbReference>
<sequence>MKGTQLLARRERDMNTRRQFFRSVGVSSVAHAALILGVILVSQWGYKPKIIVPGYTVDLVTLDAVKPHSLLDTPKPEKKKPALKKKKRKKTKKKKAPVLKKKKSSRAKKIVPKKKTSVKPKKKEPEGARKVKAKKEKASAPRKTIVTDGAAFPHMWYLKIVERKVRERWITHGMDISAQQTNPVVRFAIGRGGFVSGLRIERSSGSETLDDSAVRAVKSAQPFPPLPDDFKGDSLGVHFGFSYEQYE</sequence>
<evidence type="ECO:0000313" key="8">
    <source>
        <dbReference type="EMBL" id="VAX17247.1"/>
    </source>
</evidence>
<keyword evidence="4 6" id="KW-0472">Membrane</keyword>
<feature type="compositionally biased region" description="Basic residues" evidence="5">
    <location>
        <begin position="81"/>
        <end position="122"/>
    </location>
</feature>
<protein>
    <recommendedName>
        <fullName evidence="7">TonB C-terminal domain-containing protein</fullName>
    </recommendedName>
</protein>
<evidence type="ECO:0000256" key="4">
    <source>
        <dbReference type="ARBA" id="ARBA00023136"/>
    </source>
</evidence>
<reference evidence="8" key="1">
    <citation type="submission" date="2018-06" db="EMBL/GenBank/DDBJ databases">
        <authorList>
            <person name="Zhirakovskaya E."/>
        </authorList>
    </citation>
    <scope>NUCLEOTIDE SEQUENCE</scope>
</reference>
<keyword evidence="3 6" id="KW-1133">Transmembrane helix</keyword>
<dbReference type="InterPro" id="IPR006260">
    <property type="entry name" value="TonB/TolA_C"/>
</dbReference>
<dbReference type="GO" id="GO:0016020">
    <property type="term" value="C:membrane"/>
    <property type="evidence" value="ECO:0007669"/>
    <property type="project" value="UniProtKB-SubCell"/>
</dbReference>
<evidence type="ECO:0000256" key="5">
    <source>
        <dbReference type="SAM" id="MobiDB-lite"/>
    </source>
</evidence>
<dbReference type="AlphaFoldDB" id="A0A3B1CKG6"/>
<feature type="transmembrane region" description="Helical" evidence="6">
    <location>
        <begin position="20"/>
        <end position="46"/>
    </location>
</feature>
<gene>
    <name evidence="8" type="ORF">MNBD_NITROSPINAE04-3</name>
</gene>
<dbReference type="SUPFAM" id="SSF74653">
    <property type="entry name" value="TolA/TonB C-terminal domain"/>
    <property type="match status" value="1"/>
</dbReference>
<organism evidence="8">
    <name type="scientific">hydrothermal vent metagenome</name>
    <dbReference type="NCBI Taxonomy" id="652676"/>
    <lineage>
        <taxon>unclassified sequences</taxon>
        <taxon>metagenomes</taxon>
        <taxon>ecological metagenomes</taxon>
    </lineage>
</organism>
<evidence type="ECO:0000256" key="6">
    <source>
        <dbReference type="SAM" id="Phobius"/>
    </source>
</evidence>
<proteinExistence type="predicted"/>
<dbReference type="EMBL" id="UOGA01000090">
    <property type="protein sequence ID" value="VAX17247.1"/>
    <property type="molecule type" value="Genomic_DNA"/>
</dbReference>
<dbReference type="NCBIfam" id="TIGR01352">
    <property type="entry name" value="tonB_Cterm"/>
    <property type="match status" value="1"/>
</dbReference>
<dbReference type="InterPro" id="IPR037682">
    <property type="entry name" value="TonB_C"/>
</dbReference>
<name>A0A3B1CKG6_9ZZZZ</name>
<evidence type="ECO:0000256" key="1">
    <source>
        <dbReference type="ARBA" id="ARBA00004167"/>
    </source>
</evidence>
<accession>A0A3B1CKG6</accession>
<dbReference type="Gene3D" id="3.30.1150.10">
    <property type="match status" value="1"/>
</dbReference>
<comment type="subcellular location">
    <subcellularLocation>
        <location evidence="1">Membrane</location>
        <topology evidence="1">Single-pass membrane protein</topology>
    </subcellularLocation>
</comment>
<dbReference type="Pfam" id="PF13103">
    <property type="entry name" value="TonB_2"/>
    <property type="match status" value="1"/>
</dbReference>
<feature type="domain" description="TonB C-terminal" evidence="7">
    <location>
        <begin position="155"/>
        <end position="247"/>
    </location>
</feature>
<evidence type="ECO:0000256" key="3">
    <source>
        <dbReference type="ARBA" id="ARBA00022989"/>
    </source>
</evidence>
<dbReference type="PROSITE" id="PS52015">
    <property type="entry name" value="TONB_CTD"/>
    <property type="match status" value="1"/>
</dbReference>
<evidence type="ECO:0000256" key="2">
    <source>
        <dbReference type="ARBA" id="ARBA00022692"/>
    </source>
</evidence>
<evidence type="ECO:0000259" key="7">
    <source>
        <dbReference type="PROSITE" id="PS52015"/>
    </source>
</evidence>
<keyword evidence="2 6" id="KW-0812">Transmembrane</keyword>
<feature type="region of interest" description="Disordered" evidence="5">
    <location>
        <begin position="69"/>
        <end position="142"/>
    </location>
</feature>